<protein>
    <submittedName>
        <fullName evidence="8">Cyclic nucleotide-binding protein</fullName>
    </submittedName>
</protein>
<dbReference type="GO" id="GO:0005886">
    <property type="term" value="C:plasma membrane"/>
    <property type="evidence" value="ECO:0007669"/>
    <property type="project" value="UniProtKB-SubCell"/>
</dbReference>
<accession>C6WZ05</accession>
<dbReference type="EMBL" id="CP001672">
    <property type="protein sequence ID" value="ACT48953.1"/>
    <property type="molecule type" value="Genomic_DNA"/>
</dbReference>
<feature type="transmembrane region" description="Helical" evidence="6">
    <location>
        <begin position="131"/>
        <end position="156"/>
    </location>
</feature>
<evidence type="ECO:0000256" key="3">
    <source>
        <dbReference type="ARBA" id="ARBA00022692"/>
    </source>
</evidence>
<evidence type="ECO:0000313" key="8">
    <source>
        <dbReference type="EMBL" id="ACT48953.1"/>
    </source>
</evidence>
<evidence type="ECO:0000256" key="5">
    <source>
        <dbReference type="ARBA" id="ARBA00023136"/>
    </source>
</evidence>
<sequence length="446" mass="50666">MPIHQDLAQHSMKKITFSPKPNLAIRDNLRKAINMPGEVYANQRYNTPLFVFHEMFKAFQRHNALGLSASLSFYAMFALIPLVLLMFFLLSQLIFSSDYAIVKLAIITSNLVPQFSNAIMTEVYSTAKHQVAWGALGLFILLWTVTPLASAMRAAFYSIASLVEAPSFVKRKIKDIFAIIGMLLLFFLFTFAGLMLEKVIIFVGASNHFIHNEVFTTLTSLGLTTLLISAFYFVFFPARLYIKHIFIGALFTAILWLLMRPAFTLFLSMNESYSSIFGSMKNLFISITWLYVNFAVFLLGTELIATLRKKDVLLLKGLFDEPLEHHITTQSHYVTKLMQRYGKVYAQSETIFQHGEATDRLYYLVSGVVHIIKYGKVLRTVHAGEYFGEIAMLSNTPTVAEAKAASSQVEIITMSTDNIETLLLDEPRVAMKFLRRLAMRLQQQDE</sequence>
<dbReference type="KEGG" id="mmb:Mmol_2051"/>
<keyword evidence="4 6" id="KW-1133">Transmembrane helix</keyword>
<keyword evidence="3 6" id="KW-0812">Transmembrane</keyword>
<dbReference type="STRING" id="583345.Mmol_2051"/>
<evidence type="ECO:0000256" key="4">
    <source>
        <dbReference type="ARBA" id="ARBA00022989"/>
    </source>
</evidence>
<dbReference type="eggNOG" id="COG0664">
    <property type="taxonomic scope" value="Bacteria"/>
</dbReference>
<evidence type="ECO:0000256" key="1">
    <source>
        <dbReference type="ARBA" id="ARBA00004651"/>
    </source>
</evidence>
<dbReference type="eggNOG" id="COG1295">
    <property type="taxonomic scope" value="Bacteria"/>
</dbReference>
<dbReference type="CDD" id="cd00038">
    <property type="entry name" value="CAP_ED"/>
    <property type="match status" value="1"/>
</dbReference>
<evidence type="ECO:0000256" key="2">
    <source>
        <dbReference type="ARBA" id="ARBA00022475"/>
    </source>
</evidence>
<gene>
    <name evidence="8" type="ordered locus">Mmol_2051</name>
</gene>
<dbReference type="SMART" id="SM00100">
    <property type="entry name" value="cNMP"/>
    <property type="match status" value="1"/>
</dbReference>
<dbReference type="HOGENOM" id="CLU_640619_0_0_4"/>
<keyword evidence="5 6" id="KW-0472">Membrane</keyword>
<feature type="transmembrane region" description="Helical" evidence="6">
    <location>
        <begin position="245"/>
        <end position="263"/>
    </location>
</feature>
<dbReference type="PANTHER" id="PTHR30213">
    <property type="entry name" value="INNER MEMBRANE PROTEIN YHJD"/>
    <property type="match status" value="1"/>
</dbReference>
<reference evidence="9" key="1">
    <citation type="submission" date="2009-07" db="EMBL/GenBank/DDBJ databases">
        <title>Complete sequence of Methylotenera mobilis JLW8.</title>
        <authorList>
            <consortium name="US DOE Joint Genome Institute"/>
            <person name="Lucas S."/>
            <person name="Copeland A."/>
            <person name="Lapidus A."/>
            <person name="Glavina del Rio T."/>
            <person name="Tice H."/>
            <person name="Bruce D."/>
            <person name="Goodwin L."/>
            <person name="Pitluck S."/>
            <person name="LaButti K.M."/>
            <person name="Clum A."/>
            <person name="Larimer F."/>
            <person name="Land M."/>
            <person name="Hauser L."/>
            <person name="Kyrpides N."/>
            <person name="Mikhailova N."/>
            <person name="Kayluzhnaya M."/>
            <person name="Chistoserdova L."/>
        </authorList>
    </citation>
    <scope>NUCLEOTIDE SEQUENCE [LARGE SCALE GENOMIC DNA]</scope>
    <source>
        <strain evidence="9">JLW8 / ATCC BAA-1282 / DSM 17540</strain>
    </source>
</reference>
<dbReference type="AlphaFoldDB" id="C6WZ05"/>
<evidence type="ECO:0000256" key="6">
    <source>
        <dbReference type="SAM" id="Phobius"/>
    </source>
</evidence>
<reference evidence="8 9" key="2">
    <citation type="journal article" date="2011" name="J. Bacteriol.">
        <title>Genomes of three methylotrophs from a single niche uncover genetic and metabolic divergence of Methylophilaceae.</title>
        <authorList>
            <person name="Lapidus A."/>
            <person name="Clum A."/>
            <person name="Labutti K."/>
            <person name="Kaluzhnaya M.G."/>
            <person name="Lim S."/>
            <person name="Beck D.A."/>
            <person name="Glavina Del Rio T."/>
            <person name="Nolan M."/>
            <person name="Mavromatis K."/>
            <person name="Huntemann M."/>
            <person name="Lucas S."/>
            <person name="Lidstrom M.E."/>
            <person name="Ivanova N."/>
            <person name="Chistoserdova L."/>
        </authorList>
    </citation>
    <scope>NUCLEOTIDE SEQUENCE [LARGE SCALE GENOMIC DNA]</scope>
    <source>
        <strain evidence="9">JLW8 / ATCC BAA-1282 / DSM 17540</strain>
    </source>
</reference>
<dbReference type="InterPro" id="IPR000595">
    <property type="entry name" value="cNMP-bd_dom"/>
</dbReference>
<dbReference type="SUPFAM" id="SSF51206">
    <property type="entry name" value="cAMP-binding domain-like"/>
    <property type="match status" value="1"/>
</dbReference>
<dbReference type="InterPro" id="IPR017039">
    <property type="entry name" value="Virul_fac_BrkB"/>
</dbReference>
<evidence type="ECO:0000313" key="9">
    <source>
        <dbReference type="Proteomes" id="UP000002742"/>
    </source>
</evidence>
<dbReference type="PROSITE" id="PS50042">
    <property type="entry name" value="CNMP_BINDING_3"/>
    <property type="match status" value="1"/>
</dbReference>
<dbReference type="Pfam" id="PF00027">
    <property type="entry name" value="cNMP_binding"/>
    <property type="match status" value="1"/>
</dbReference>
<proteinExistence type="predicted"/>
<feature type="transmembrane region" description="Helical" evidence="6">
    <location>
        <begin position="283"/>
        <end position="307"/>
    </location>
</feature>
<organism evidence="8 9">
    <name type="scientific">Methylotenera mobilis (strain JLW8 / ATCC BAA-1282 / DSM 17540)</name>
    <dbReference type="NCBI Taxonomy" id="583345"/>
    <lineage>
        <taxon>Bacteria</taxon>
        <taxon>Pseudomonadati</taxon>
        <taxon>Pseudomonadota</taxon>
        <taxon>Betaproteobacteria</taxon>
        <taxon>Nitrosomonadales</taxon>
        <taxon>Methylophilaceae</taxon>
        <taxon>Methylotenera</taxon>
    </lineage>
</organism>
<keyword evidence="9" id="KW-1185">Reference proteome</keyword>
<keyword evidence="2" id="KW-1003">Cell membrane</keyword>
<dbReference type="NCBIfam" id="TIGR00765">
    <property type="entry name" value="yihY_not_rbn"/>
    <property type="match status" value="1"/>
</dbReference>
<dbReference type="InterPro" id="IPR014710">
    <property type="entry name" value="RmlC-like_jellyroll"/>
</dbReference>
<dbReference type="Gene3D" id="2.60.120.10">
    <property type="entry name" value="Jelly Rolls"/>
    <property type="match status" value="1"/>
</dbReference>
<comment type="subcellular location">
    <subcellularLocation>
        <location evidence="1">Cell membrane</location>
        <topology evidence="1">Multi-pass membrane protein</topology>
    </subcellularLocation>
</comment>
<feature type="transmembrane region" description="Helical" evidence="6">
    <location>
        <begin position="64"/>
        <end position="90"/>
    </location>
</feature>
<feature type="transmembrane region" description="Helical" evidence="6">
    <location>
        <begin position="215"/>
        <end position="238"/>
    </location>
</feature>
<dbReference type="Proteomes" id="UP000002742">
    <property type="component" value="Chromosome"/>
</dbReference>
<feature type="transmembrane region" description="Helical" evidence="6">
    <location>
        <begin position="176"/>
        <end position="195"/>
    </location>
</feature>
<dbReference type="PANTHER" id="PTHR30213:SF0">
    <property type="entry name" value="UPF0761 MEMBRANE PROTEIN YIHY"/>
    <property type="match status" value="1"/>
</dbReference>
<feature type="domain" description="Cyclic nucleotide-binding" evidence="7">
    <location>
        <begin position="345"/>
        <end position="440"/>
    </location>
</feature>
<evidence type="ECO:0000259" key="7">
    <source>
        <dbReference type="PROSITE" id="PS50042"/>
    </source>
</evidence>
<name>C6WZ05_METML</name>
<dbReference type="Pfam" id="PF03631">
    <property type="entry name" value="Virul_fac_BrkB"/>
    <property type="match status" value="1"/>
</dbReference>
<dbReference type="InterPro" id="IPR018490">
    <property type="entry name" value="cNMP-bd_dom_sf"/>
</dbReference>